<dbReference type="InterPro" id="IPR004971">
    <property type="entry name" value="mRNA_G-N7_MeTrfase_dom"/>
</dbReference>
<dbReference type="InterPro" id="IPR012340">
    <property type="entry name" value="NA-bd_OB-fold"/>
</dbReference>
<dbReference type="SUPFAM" id="SSF53335">
    <property type="entry name" value="S-adenosyl-L-methionine-dependent methyltransferases"/>
    <property type="match status" value="1"/>
</dbReference>
<comment type="pathway">
    <text evidence="1">mRNA processing; mRNA capping.</text>
</comment>
<dbReference type="CDD" id="cd02440">
    <property type="entry name" value="AdoMet_MTases"/>
    <property type="match status" value="1"/>
</dbReference>
<dbReference type="GO" id="GO:0140818">
    <property type="term" value="F:mRNA 5'-triphosphate monophosphatase activity"/>
    <property type="evidence" value="ECO:0007669"/>
    <property type="project" value="UniProtKB-EC"/>
</dbReference>
<evidence type="ECO:0000256" key="5">
    <source>
        <dbReference type="ARBA" id="ARBA00022691"/>
    </source>
</evidence>
<dbReference type="PANTHER" id="PTHR12189">
    <property type="entry name" value="MRNA GUANINE-7- METHYLTRANSFERASE"/>
    <property type="match status" value="1"/>
</dbReference>
<dbReference type="Gene3D" id="3.20.100.10">
    <property type="entry name" value="mRNA triphosphatase Cet1-like"/>
    <property type="match status" value="1"/>
</dbReference>
<dbReference type="InterPro" id="IPR029063">
    <property type="entry name" value="SAM-dependent_MTases_sf"/>
</dbReference>
<evidence type="ECO:0000256" key="3">
    <source>
        <dbReference type="ARBA" id="ARBA00022664"/>
    </source>
</evidence>
<evidence type="ECO:0000256" key="9">
    <source>
        <dbReference type="ARBA" id="ARBA00023042"/>
    </source>
</evidence>
<evidence type="ECO:0000256" key="7">
    <source>
        <dbReference type="ARBA" id="ARBA00022801"/>
    </source>
</evidence>
<dbReference type="GO" id="GO:0004484">
    <property type="term" value="F:mRNA guanylyltransferase activity"/>
    <property type="evidence" value="ECO:0007669"/>
    <property type="project" value="InterPro"/>
</dbReference>
<dbReference type="SUPFAM" id="SSF55154">
    <property type="entry name" value="CYTH-like phosphatases"/>
    <property type="match status" value="1"/>
</dbReference>
<dbReference type="InterPro" id="IPR001339">
    <property type="entry name" value="mRNA_cap_enzyme_adenylation"/>
</dbReference>
<dbReference type="SUPFAM" id="SSF56091">
    <property type="entry name" value="DNA ligase/mRNA capping enzyme, catalytic domain"/>
    <property type="match status" value="1"/>
</dbReference>
<keyword evidence="8" id="KW-0694">RNA-binding</keyword>
<keyword evidence="7" id="KW-0378">Hydrolase</keyword>
<keyword evidence="10" id="KW-0342">GTP-binding</keyword>
<dbReference type="Pfam" id="PF03919">
    <property type="entry name" value="mRNA_cap_C"/>
    <property type="match status" value="1"/>
</dbReference>
<dbReference type="InterPro" id="IPR037009">
    <property type="entry name" value="mRNA_triPase_Cet1_sf"/>
</dbReference>
<dbReference type="Gene3D" id="2.40.50.140">
    <property type="entry name" value="Nucleic acid-binding proteins"/>
    <property type="match status" value="1"/>
</dbReference>
<dbReference type="GO" id="GO:0005525">
    <property type="term" value="F:GTP binding"/>
    <property type="evidence" value="ECO:0007669"/>
    <property type="project" value="UniProtKB-KW"/>
</dbReference>
<dbReference type="AlphaFoldDB" id="A0A6C0AVY6"/>
<keyword evidence="4" id="KW-0808">Transferase</keyword>
<keyword evidence="3" id="KW-0507">mRNA processing</keyword>
<accession>A0A6C0AVY6</accession>
<dbReference type="Gene3D" id="3.30.470.30">
    <property type="entry name" value="DNA ligase/mRNA capping enzyme"/>
    <property type="match status" value="1"/>
</dbReference>
<dbReference type="InterPro" id="IPR013846">
    <property type="entry name" value="mRNA_cap_enzyme_C"/>
</dbReference>
<sequence length="984" mass="114346">MVNQSMLSKHEIEELEKLGKLAFENDNYELEIKINRPKITKDAFMRVRDFCRSKTCASSNNWVTIKEQSISLDISLENDFRISIYGKPHIEKFFKTDSLNDIPDGSWNVIQKRRATKSGKDICNDIGCKVNFKEEIEVNPRSDAFALVLSNWDDSLKTFRLKNRYSYSINNTYCVDLTAVRSRNVETYKFSKSRTFEADEKYEIEIEYTPSLIGDINENTERNPFDANSLIEILDEILREQRQVLIIVPFKDLGEVENSYFYTLSKTHNFGLNDKKNFKIEPKVVSLSMSRLRRLIEKASDYYVTPKSDGLRMTGYIHTSGELFLIGSKSTHFEPTGYMFENSMGGTIFDGEFVRQDKSGIEIAHYLVFDCYYDKNEDIRQKSLIFRRNVAKEIIDSSLSSTGVGGFKIILKNFIPTTKETFFEMCNKCFEDIENDIYENDGLIFTPIDKVGGNHLYTQQAMKRKRFVQSGYEFPRLLKWKDATFNSIDFKIKFSNSEEELPLNVGNGKYIMTKFKLCELSVNYDYEPKPFSYIQYMEYMNLSEKEKQAYNEKRTSGGVRTFVPYYPEDKYASFVKLPMVDGKLRTKMGDTWNGSVISNGSIVEMIYDKNADIYNRWIPIRIRQDKDIPNAYRVAIDIWKSYYMPVTLDIMKGNEEIPSIDQEMDTYYNNDVRKNNKRNSYRQFHRLVVKHSILLESVGQTKGKKLLDLGSGKGGDISRYVALGLNVVGVDNSVDNIHNPGDGAYRRLCNEYDNKPNIEKDNILFIAGDVTKPFSESDTFHDIYPDIVSNKGLFDTKYSFDAATVFFALHYFFKSKDILRTFLKNVDDNVKIGGYFAGCCYDGQIVYNELEKTGILSYKDSDEEEIIQIKKQYKDDSKFIDDPHSSFGYEIKVLVQSIDKEHSEYLVNFDLLVIELFNIGFELVSSENFKHYTTIPQPWNKKPITLVNKEDEKISFLNRSFIFKRVRIPELVRVKNLKHGESKL</sequence>
<dbReference type="GO" id="GO:0005634">
    <property type="term" value="C:nucleus"/>
    <property type="evidence" value="ECO:0007669"/>
    <property type="project" value="TreeGrafter"/>
</dbReference>
<dbReference type="PROSITE" id="PS51562">
    <property type="entry name" value="RNA_CAP0_MT"/>
    <property type="match status" value="1"/>
</dbReference>
<evidence type="ECO:0000313" key="13">
    <source>
        <dbReference type="EMBL" id="QHS83623.1"/>
    </source>
</evidence>
<feature type="domain" description="MRNA cap 0 methyltransferase" evidence="12">
    <location>
        <begin position="676"/>
        <end position="966"/>
    </location>
</feature>
<evidence type="ECO:0000259" key="12">
    <source>
        <dbReference type="PROSITE" id="PS51562"/>
    </source>
</evidence>
<dbReference type="PANTHER" id="PTHR12189:SF2">
    <property type="entry name" value="MRNA CAP GUANINE-N7 METHYLTRANSFERASE"/>
    <property type="match status" value="1"/>
</dbReference>
<evidence type="ECO:0000256" key="10">
    <source>
        <dbReference type="ARBA" id="ARBA00023134"/>
    </source>
</evidence>
<evidence type="ECO:0000256" key="2">
    <source>
        <dbReference type="ARBA" id="ARBA00022603"/>
    </source>
</evidence>
<dbReference type="GO" id="GO:0004482">
    <property type="term" value="F:mRNA 5'-cap (guanine-N7-)-methyltransferase activity"/>
    <property type="evidence" value="ECO:0007669"/>
    <property type="project" value="InterPro"/>
</dbReference>
<dbReference type="Pfam" id="PF01331">
    <property type="entry name" value="mRNA_cap_enzyme"/>
    <property type="match status" value="1"/>
</dbReference>
<dbReference type="GO" id="GO:0004651">
    <property type="term" value="F:polynucleotide 5'-phosphatase activity"/>
    <property type="evidence" value="ECO:0007669"/>
    <property type="project" value="InterPro"/>
</dbReference>
<dbReference type="SUPFAM" id="SSF50249">
    <property type="entry name" value="Nucleic acid-binding proteins"/>
    <property type="match status" value="1"/>
</dbReference>
<dbReference type="EMBL" id="MN738761">
    <property type="protein sequence ID" value="QHS83623.1"/>
    <property type="molecule type" value="Genomic_DNA"/>
</dbReference>
<evidence type="ECO:0000256" key="11">
    <source>
        <dbReference type="ARBA" id="ARBA00047740"/>
    </source>
</evidence>
<dbReference type="UniPathway" id="UPA00922"/>
<name>A0A6C0AVY6_9ZZZZ</name>
<dbReference type="InterPro" id="IPR033469">
    <property type="entry name" value="CYTH-like_dom_sf"/>
</dbReference>
<comment type="catalytic activity">
    <reaction evidence="11">
        <text>a 5'-end triphospho-ribonucleoside in mRNA + H2O = a 5'-end diphospho-ribonucleoside in mRNA + phosphate + H(+)</text>
        <dbReference type="Rhea" id="RHEA:67004"/>
        <dbReference type="Rhea" id="RHEA-COMP:17164"/>
        <dbReference type="Rhea" id="RHEA-COMP:17165"/>
        <dbReference type="ChEBI" id="CHEBI:15377"/>
        <dbReference type="ChEBI" id="CHEBI:15378"/>
        <dbReference type="ChEBI" id="CHEBI:43474"/>
        <dbReference type="ChEBI" id="CHEBI:167616"/>
        <dbReference type="ChEBI" id="CHEBI:167618"/>
        <dbReference type="EC" id="3.6.1.74"/>
    </reaction>
    <physiologicalReaction direction="left-to-right" evidence="11">
        <dbReference type="Rhea" id="RHEA:67005"/>
    </physiologicalReaction>
</comment>
<dbReference type="InterPro" id="IPR039753">
    <property type="entry name" value="RG7MT1"/>
</dbReference>
<reference evidence="13" key="1">
    <citation type="journal article" date="2020" name="Nature">
        <title>Giant virus diversity and host interactions through global metagenomics.</title>
        <authorList>
            <person name="Schulz F."/>
            <person name="Roux S."/>
            <person name="Paez-Espino D."/>
            <person name="Jungbluth S."/>
            <person name="Walsh D.A."/>
            <person name="Denef V.J."/>
            <person name="McMahon K.D."/>
            <person name="Konstantinidis K.T."/>
            <person name="Eloe-Fadrosh E.A."/>
            <person name="Kyrpides N.C."/>
            <person name="Woyke T."/>
        </authorList>
    </citation>
    <scope>NUCLEOTIDE SEQUENCE</scope>
    <source>
        <strain evidence="13">GVMAG-S-ERX555961-36</strain>
    </source>
</reference>
<dbReference type="Pfam" id="PF03291">
    <property type="entry name" value="mRNA_G-N7_MeTrfase"/>
    <property type="match status" value="1"/>
</dbReference>
<evidence type="ECO:0000256" key="6">
    <source>
        <dbReference type="ARBA" id="ARBA00022741"/>
    </source>
</evidence>
<protein>
    <recommendedName>
        <fullName evidence="12">mRNA cap 0 methyltransferase domain-containing protein</fullName>
    </recommendedName>
</protein>
<proteinExistence type="predicted"/>
<dbReference type="GO" id="GO:0003723">
    <property type="term" value="F:RNA binding"/>
    <property type="evidence" value="ECO:0007669"/>
    <property type="project" value="UniProtKB-KW"/>
</dbReference>
<keyword evidence="2" id="KW-0489">Methyltransferase</keyword>
<organism evidence="13">
    <name type="scientific">viral metagenome</name>
    <dbReference type="NCBI Taxonomy" id="1070528"/>
    <lineage>
        <taxon>unclassified sequences</taxon>
        <taxon>metagenomes</taxon>
        <taxon>organismal metagenomes</taxon>
    </lineage>
</organism>
<evidence type="ECO:0000256" key="8">
    <source>
        <dbReference type="ARBA" id="ARBA00022884"/>
    </source>
</evidence>
<evidence type="ECO:0000256" key="1">
    <source>
        <dbReference type="ARBA" id="ARBA00005129"/>
    </source>
</evidence>
<keyword evidence="6" id="KW-0547">Nucleotide-binding</keyword>
<keyword evidence="9" id="KW-0506">mRNA capping</keyword>
<keyword evidence="5" id="KW-0949">S-adenosyl-L-methionine</keyword>
<evidence type="ECO:0000256" key="4">
    <source>
        <dbReference type="ARBA" id="ARBA00022679"/>
    </source>
</evidence>
<dbReference type="GO" id="GO:0005524">
    <property type="term" value="F:ATP binding"/>
    <property type="evidence" value="ECO:0007669"/>
    <property type="project" value="InterPro"/>
</dbReference>
<dbReference type="Gene3D" id="3.40.50.150">
    <property type="entry name" value="Vaccinia Virus protein VP39"/>
    <property type="match status" value="1"/>
</dbReference>